<evidence type="ECO:0000259" key="2">
    <source>
        <dbReference type="Pfam" id="PF13472"/>
    </source>
</evidence>
<name>A0A327VU70_9BACT</name>
<dbReference type="InterPro" id="IPR051532">
    <property type="entry name" value="Ester_Hydrolysis_Enzymes"/>
</dbReference>
<dbReference type="PANTHER" id="PTHR30383">
    <property type="entry name" value="THIOESTERASE 1/PROTEASE 1/LYSOPHOSPHOLIPASE L1"/>
    <property type="match status" value="1"/>
</dbReference>
<gene>
    <name evidence="3" type="ORF">CLV59_107265</name>
</gene>
<evidence type="ECO:0000256" key="1">
    <source>
        <dbReference type="SAM" id="SignalP"/>
    </source>
</evidence>
<feature type="signal peptide" evidence="1">
    <location>
        <begin position="1"/>
        <end position="20"/>
    </location>
</feature>
<dbReference type="Gene3D" id="3.40.50.1110">
    <property type="entry name" value="SGNH hydrolase"/>
    <property type="match status" value="1"/>
</dbReference>
<dbReference type="GO" id="GO:0004622">
    <property type="term" value="F:phosphatidylcholine lysophospholipase activity"/>
    <property type="evidence" value="ECO:0007669"/>
    <property type="project" value="TreeGrafter"/>
</dbReference>
<dbReference type="Proteomes" id="UP000249819">
    <property type="component" value="Unassembled WGS sequence"/>
</dbReference>
<proteinExistence type="predicted"/>
<evidence type="ECO:0000313" key="4">
    <source>
        <dbReference type="Proteomes" id="UP000249819"/>
    </source>
</evidence>
<dbReference type="Pfam" id="PF13472">
    <property type="entry name" value="Lipase_GDSL_2"/>
    <property type="match status" value="1"/>
</dbReference>
<keyword evidence="4" id="KW-1185">Reference proteome</keyword>
<dbReference type="InterPro" id="IPR013830">
    <property type="entry name" value="SGNH_hydro"/>
</dbReference>
<feature type="domain" description="SGNH hydrolase-type esterase" evidence="2">
    <location>
        <begin position="58"/>
        <end position="206"/>
    </location>
</feature>
<dbReference type="InterPro" id="IPR036514">
    <property type="entry name" value="SGNH_hydro_sf"/>
</dbReference>
<accession>A0A327VU70</accession>
<sequence>MKKWLFVLLLAGISTQLALAQEKPRFWDDVQVIKAWDKIYYPPEHPVLFIGSSSIRVWHDVERTFAAYTAMNRGIGGAVINDIIFYLNDIVLPYKPKQIVIYVGDNDIPEAPADTILSRTKALLEGIRAKMPEVPILYMSIKPSPSRAKWLDRVKDANTLIKNYIATQQKMRFVDICTPMLDTKGNARPELFRNDMLHMNSKGYDIWKKAIAPYLIKG</sequence>
<evidence type="ECO:0000313" key="3">
    <source>
        <dbReference type="EMBL" id="RAJ77498.1"/>
    </source>
</evidence>
<comment type="caution">
    <text evidence="3">The sequence shown here is derived from an EMBL/GenBank/DDBJ whole genome shotgun (WGS) entry which is preliminary data.</text>
</comment>
<dbReference type="OrthoDB" id="9790057at2"/>
<dbReference type="RefSeq" id="WP_111594082.1">
    <property type="nucleotide sequence ID" value="NZ_QLMA01000007.1"/>
</dbReference>
<organism evidence="3 4">
    <name type="scientific">Chitinophaga dinghuensis</name>
    <dbReference type="NCBI Taxonomy" id="1539050"/>
    <lineage>
        <taxon>Bacteria</taxon>
        <taxon>Pseudomonadati</taxon>
        <taxon>Bacteroidota</taxon>
        <taxon>Chitinophagia</taxon>
        <taxon>Chitinophagales</taxon>
        <taxon>Chitinophagaceae</taxon>
        <taxon>Chitinophaga</taxon>
    </lineage>
</organism>
<dbReference type="EMBL" id="QLMA01000007">
    <property type="protein sequence ID" value="RAJ77498.1"/>
    <property type="molecule type" value="Genomic_DNA"/>
</dbReference>
<dbReference type="PANTHER" id="PTHR30383:SF5">
    <property type="entry name" value="SGNH HYDROLASE-TYPE ESTERASE DOMAIN-CONTAINING PROTEIN"/>
    <property type="match status" value="1"/>
</dbReference>
<keyword evidence="1" id="KW-0732">Signal</keyword>
<dbReference type="AlphaFoldDB" id="A0A327VU70"/>
<protein>
    <submittedName>
        <fullName evidence="3">Lysophospholipase L1-like esterase</fullName>
    </submittedName>
</protein>
<reference evidence="3 4" key="1">
    <citation type="submission" date="2018-06" db="EMBL/GenBank/DDBJ databases">
        <title>Genomic Encyclopedia of Archaeal and Bacterial Type Strains, Phase II (KMG-II): from individual species to whole genera.</title>
        <authorList>
            <person name="Goeker M."/>
        </authorList>
    </citation>
    <scope>NUCLEOTIDE SEQUENCE [LARGE SCALE GENOMIC DNA]</scope>
    <source>
        <strain evidence="3 4">DSM 29821</strain>
    </source>
</reference>
<dbReference type="SUPFAM" id="SSF52266">
    <property type="entry name" value="SGNH hydrolase"/>
    <property type="match status" value="1"/>
</dbReference>
<feature type="chain" id="PRO_5016234807" evidence="1">
    <location>
        <begin position="21"/>
        <end position="218"/>
    </location>
</feature>